<keyword evidence="1 4" id="KW-0378">Hydrolase</keyword>
<comment type="catalytic activity">
    <reaction evidence="1">
        <text>Release of a C-terminal amino acid with broad specificity, except for -Pro.</text>
        <dbReference type="EC" id="3.4.17.19"/>
    </reaction>
</comment>
<keyword evidence="2" id="KW-0862">Zinc</keyword>
<protein>
    <recommendedName>
        <fullName evidence="1">Metal-dependent carboxypeptidase</fullName>
        <ecNumber evidence="1">3.4.17.19</ecNumber>
    </recommendedName>
</protein>
<dbReference type="AlphaFoldDB" id="A0A518K633"/>
<keyword evidence="1" id="KW-0482">Metalloprotease</keyword>
<keyword evidence="1 2" id="KW-0479">Metal-binding</keyword>
<organism evidence="4 5">
    <name type="scientific">Botrimarina mediterranea</name>
    <dbReference type="NCBI Taxonomy" id="2528022"/>
    <lineage>
        <taxon>Bacteria</taxon>
        <taxon>Pseudomonadati</taxon>
        <taxon>Planctomycetota</taxon>
        <taxon>Planctomycetia</taxon>
        <taxon>Pirellulales</taxon>
        <taxon>Lacipirellulaceae</taxon>
        <taxon>Botrimarina</taxon>
    </lineage>
</organism>
<feature type="binding site" evidence="2">
    <location>
        <position position="297"/>
    </location>
    <ligand>
        <name>Zn(2+)</name>
        <dbReference type="ChEBI" id="CHEBI:29105"/>
        <note>catalytic</note>
    </ligand>
</feature>
<evidence type="ECO:0000313" key="5">
    <source>
        <dbReference type="Proteomes" id="UP000316426"/>
    </source>
</evidence>
<dbReference type="PANTHER" id="PTHR34217:SF1">
    <property type="entry name" value="CARBOXYPEPTIDASE 1"/>
    <property type="match status" value="1"/>
</dbReference>
<accession>A0A518K633</accession>
<dbReference type="GO" id="GO:0004181">
    <property type="term" value="F:metallocarboxypeptidase activity"/>
    <property type="evidence" value="ECO:0007669"/>
    <property type="project" value="UniProtKB-UniRule"/>
</dbReference>
<comment type="similarity">
    <text evidence="1">Belongs to the peptidase M32 family.</text>
</comment>
<dbReference type="Pfam" id="PF02074">
    <property type="entry name" value="Peptidase_M32"/>
    <property type="match status" value="1"/>
</dbReference>
<dbReference type="PIRSF" id="PIRSF006615">
    <property type="entry name" value="Zn_crbxpep_Taq"/>
    <property type="match status" value="1"/>
</dbReference>
<dbReference type="SUPFAM" id="SSF55486">
    <property type="entry name" value="Metalloproteases ('zincins'), catalytic domain"/>
    <property type="match status" value="1"/>
</dbReference>
<dbReference type="Gene3D" id="1.10.1370.30">
    <property type="match status" value="1"/>
</dbReference>
<dbReference type="PANTHER" id="PTHR34217">
    <property type="entry name" value="METAL-DEPENDENT CARBOXYPEPTIDASE"/>
    <property type="match status" value="1"/>
</dbReference>
<keyword evidence="5" id="KW-1185">Reference proteome</keyword>
<gene>
    <name evidence="4" type="ORF">Spa11_14460</name>
</gene>
<keyword evidence="1 4" id="KW-0121">Carboxypeptidase</keyword>
<dbReference type="RefSeq" id="WP_145109902.1">
    <property type="nucleotide sequence ID" value="NZ_CP036349.1"/>
</dbReference>
<evidence type="ECO:0000313" key="4">
    <source>
        <dbReference type="EMBL" id="QDV73250.1"/>
    </source>
</evidence>
<dbReference type="InterPro" id="IPR001333">
    <property type="entry name" value="Peptidase_M32_Taq"/>
</dbReference>
<dbReference type="KEGG" id="bmei:Spa11_14460"/>
<feature type="binding site" evidence="2">
    <location>
        <position position="271"/>
    </location>
    <ligand>
        <name>Zn(2+)</name>
        <dbReference type="ChEBI" id="CHEBI:29105"/>
        <note>catalytic</note>
    </ligand>
</feature>
<dbReference type="PRINTS" id="PR00998">
    <property type="entry name" value="CRBOXYPTASET"/>
</dbReference>
<comment type="function">
    <text evidence="1">Broad specificity carboxypetidase that releases amino acids sequentially from the C-terminus, including neutral, aromatic, polar and basic residues.</text>
</comment>
<dbReference type="Proteomes" id="UP000316426">
    <property type="component" value="Chromosome"/>
</dbReference>
<proteinExistence type="inferred from homology"/>
<sequence>MSAAETFAKLRAHARETALVASIGGLVEWDEQTYLPPSGGDWRAEQQAYLAGVVHARSTAPALGEWLAELRDSDEARDPESDIGCVTRELSRRYERETKLPGDLVEEIARTSSKAHHAWTTARRSDDFAIFRPWLEQMLALQRRKAEAFGYEASPYDALIEDYEPGETAESVGSVLTGLRAELAPLVQAIVGSGVAAPSEVLRESFDVETQAIFGKAAAQAIGFDFASGRLDVTAHPFCGGAGPNDVRMTTRYNEHDFADAFFSTLHETGHGLYEQGLPGEWFGLPPGEAISLGIHESQSRMWENLVGRGRGFWRHFFGPLGEAFPVAMKGVDPESWYFAINEAKPSLIRTESDEATYNLHVIVRFELERAMIEGDLLPSDLPAAWNEKYASIVGITPPSDANGCLQDVHWSAGLFGYFPTYSLGNLYSAQFFDQAEADLGDLEAMFAAGEFDPLLGWLRKNIHQVGQRLSASQLVERVTGKPLSHEPLMRRLKAKFGELYGFG</sequence>
<dbReference type="GO" id="GO:0046872">
    <property type="term" value="F:metal ion binding"/>
    <property type="evidence" value="ECO:0007669"/>
    <property type="project" value="UniProtKB-KW"/>
</dbReference>
<comment type="cofactor">
    <cofactor evidence="2">
        <name>Zn(2+)</name>
        <dbReference type="ChEBI" id="CHEBI:29105"/>
    </cofactor>
    <text evidence="2">Binds 1 zinc ion per subunit.</text>
</comment>
<dbReference type="PROSITE" id="PS52034">
    <property type="entry name" value="PEPTIDASE_M32"/>
    <property type="match status" value="1"/>
</dbReference>
<dbReference type="EC" id="3.4.17.19" evidence="1"/>
<feature type="binding site" evidence="2">
    <location>
        <position position="267"/>
    </location>
    <ligand>
        <name>Zn(2+)</name>
        <dbReference type="ChEBI" id="CHEBI:29105"/>
        <note>catalytic</note>
    </ligand>
</feature>
<evidence type="ECO:0000256" key="2">
    <source>
        <dbReference type="PIRSR" id="PIRSR006615-1"/>
    </source>
</evidence>
<name>A0A518K633_9BACT</name>
<feature type="active site" description="Proton donor/acceptor" evidence="3">
    <location>
        <position position="268"/>
    </location>
</feature>
<dbReference type="GO" id="GO:0006508">
    <property type="term" value="P:proteolysis"/>
    <property type="evidence" value="ECO:0007669"/>
    <property type="project" value="UniProtKB-UniRule"/>
</dbReference>
<dbReference type="EMBL" id="CP036349">
    <property type="protein sequence ID" value="QDV73250.1"/>
    <property type="molecule type" value="Genomic_DNA"/>
</dbReference>
<evidence type="ECO:0000256" key="3">
    <source>
        <dbReference type="PIRSR" id="PIRSR006615-2"/>
    </source>
</evidence>
<dbReference type="CDD" id="cd06460">
    <property type="entry name" value="M32_Taq"/>
    <property type="match status" value="1"/>
</dbReference>
<reference evidence="4 5" key="1">
    <citation type="submission" date="2019-02" db="EMBL/GenBank/DDBJ databases">
        <title>Deep-cultivation of Planctomycetes and their phenomic and genomic characterization uncovers novel biology.</title>
        <authorList>
            <person name="Wiegand S."/>
            <person name="Jogler M."/>
            <person name="Boedeker C."/>
            <person name="Pinto D."/>
            <person name="Vollmers J."/>
            <person name="Rivas-Marin E."/>
            <person name="Kohn T."/>
            <person name="Peeters S.H."/>
            <person name="Heuer A."/>
            <person name="Rast P."/>
            <person name="Oberbeckmann S."/>
            <person name="Bunk B."/>
            <person name="Jeske O."/>
            <person name="Meyerdierks A."/>
            <person name="Storesund J.E."/>
            <person name="Kallscheuer N."/>
            <person name="Luecker S."/>
            <person name="Lage O.M."/>
            <person name="Pohl T."/>
            <person name="Merkel B.J."/>
            <person name="Hornburger P."/>
            <person name="Mueller R.-W."/>
            <person name="Bruemmer F."/>
            <person name="Labrenz M."/>
            <person name="Spormann A.M."/>
            <person name="Op den Camp H."/>
            <person name="Overmann J."/>
            <person name="Amann R."/>
            <person name="Jetten M.S.M."/>
            <person name="Mascher T."/>
            <person name="Medema M.H."/>
            <person name="Devos D.P."/>
            <person name="Kaster A.-K."/>
            <person name="Ovreas L."/>
            <person name="Rohde M."/>
            <person name="Galperin M.Y."/>
            <person name="Jogler C."/>
        </authorList>
    </citation>
    <scope>NUCLEOTIDE SEQUENCE [LARGE SCALE GENOMIC DNA]</scope>
    <source>
        <strain evidence="4 5">Spa11</strain>
    </source>
</reference>
<evidence type="ECO:0000256" key="1">
    <source>
        <dbReference type="PIRNR" id="PIRNR006615"/>
    </source>
</evidence>
<keyword evidence="1" id="KW-0645">Protease</keyword>